<dbReference type="Proteomes" id="UP000198507">
    <property type="component" value="Unassembled WGS sequence"/>
</dbReference>
<gene>
    <name evidence="2" type="ORF">SAMN04488546_2385</name>
</gene>
<dbReference type="SUPFAM" id="SSF54593">
    <property type="entry name" value="Glyoxalase/Bleomycin resistance protein/Dihydroxybiphenyl dioxygenase"/>
    <property type="match status" value="1"/>
</dbReference>
<organism evidence="2 3">
    <name type="scientific">Geodermatophilus poikilotrophus</name>
    <dbReference type="NCBI Taxonomy" id="1333667"/>
    <lineage>
        <taxon>Bacteria</taxon>
        <taxon>Bacillati</taxon>
        <taxon>Actinomycetota</taxon>
        <taxon>Actinomycetes</taxon>
        <taxon>Geodermatophilales</taxon>
        <taxon>Geodermatophilaceae</taxon>
        <taxon>Geodermatophilus</taxon>
    </lineage>
</organism>
<dbReference type="InterPro" id="IPR037523">
    <property type="entry name" value="VOC_core"/>
</dbReference>
<dbReference type="Gene3D" id="3.10.180.10">
    <property type="entry name" value="2,3-Dihydroxybiphenyl 1,2-Dioxygenase, domain 1"/>
    <property type="match status" value="1"/>
</dbReference>
<dbReference type="InterPro" id="IPR029068">
    <property type="entry name" value="Glyas_Bleomycin-R_OHBP_Dase"/>
</dbReference>
<reference evidence="3" key="1">
    <citation type="submission" date="2016-10" db="EMBL/GenBank/DDBJ databases">
        <authorList>
            <person name="Varghese N."/>
            <person name="Submissions S."/>
        </authorList>
    </citation>
    <scope>NUCLEOTIDE SEQUENCE [LARGE SCALE GENOMIC DNA]</scope>
    <source>
        <strain evidence="3">DSM 44209</strain>
    </source>
</reference>
<dbReference type="CDD" id="cd07247">
    <property type="entry name" value="SgaA_N_like"/>
    <property type="match status" value="1"/>
</dbReference>
<evidence type="ECO:0000259" key="1">
    <source>
        <dbReference type="PROSITE" id="PS51819"/>
    </source>
</evidence>
<name>A0A1I0E6U8_9ACTN</name>
<accession>A0A1I0E6U8</accession>
<proteinExistence type="predicted"/>
<feature type="domain" description="VOC" evidence="1">
    <location>
        <begin position="14"/>
        <end position="123"/>
    </location>
</feature>
<dbReference type="PANTHER" id="PTHR33993">
    <property type="entry name" value="GLYOXALASE-RELATED"/>
    <property type="match status" value="1"/>
</dbReference>
<dbReference type="InterPro" id="IPR004360">
    <property type="entry name" value="Glyas_Fos-R_dOase_dom"/>
</dbReference>
<evidence type="ECO:0000313" key="3">
    <source>
        <dbReference type="Proteomes" id="UP000198507"/>
    </source>
</evidence>
<dbReference type="Pfam" id="PF00903">
    <property type="entry name" value="Glyoxalase"/>
    <property type="match status" value="1"/>
</dbReference>
<dbReference type="PANTHER" id="PTHR33993:SF1">
    <property type="entry name" value="GLYOXALASE FAMILY PROTEIN"/>
    <property type="match status" value="1"/>
</dbReference>
<sequence>MTGMAEPPEHRHHAIDHVELTVTDLAEAKRFYADAFGWEFNDYGAQYAGIRDGSGPEVGGLALGTEVRPGGPLVLLYSADLDQTLASVTSAGGRLVNGPYDFPGGRRFHFRDTSGNELGVWSEV</sequence>
<dbReference type="AlphaFoldDB" id="A0A1I0E6U8"/>
<keyword evidence="3" id="KW-1185">Reference proteome</keyword>
<protein>
    <recommendedName>
        <fullName evidence="1">VOC domain-containing protein</fullName>
    </recommendedName>
</protein>
<dbReference type="EMBL" id="FOIE01000004">
    <property type="protein sequence ID" value="SET40910.1"/>
    <property type="molecule type" value="Genomic_DNA"/>
</dbReference>
<evidence type="ECO:0000313" key="2">
    <source>
        <dbReference type="EMBL" id="SET40910.1"/>
    </source>
</evidence>
<dbReference type="InterPro" id="IPR052164">
    <property type="entry name" value="Anthracycline_SecMetBiosynth"/>
</dbReference>
<dbReference type="PROSITE" id="PS51819">
    <property type="entry name" value="VOC"/>
    <property type="match status" value="1"/>
</dbReference>